<dbReference type="Pfam" id="PF13715">
    <property type="entry name" value="CarbopepD_reg_2"/>
    <property type="match status" value="1"/>
</dbReference>
<feature type="signal peptide" evidence="9">
    <location>
        <begin position="1"/>
        <end position="30"/>
    </location>
</feature>
<keyword evidence="5 8" id="KW-0798">TonB box</keyword>
<evidence type="ECO:0000256" key="6">
    <source>
        <dbReference type="ARBA" id="ARBA00023136"/>
    </source>
</evidence>
<dbReference type="Pfam" id="PF07715">
    <property type="entry name" value="Plug"/>
    <property type="match status" value="1"/>
</dbReference>
<evidence type="ECO:0000259" key="10">
    <source>
        <dbReference type="Pfam" id="PF00593"/>
    </source>
</evidence>
<comment type="subcellular location">
    <subcellularLocation>
        <location evidence="1">Cell outer membrane</location>
        <topology evidence="1">Multi-pass membrane protein</topology>
    </subcellularLocation>
</comment>
<comment type="caution">
    <text evidence="12">The sequence shown here is derived from an EMBL/GenBank/DDBJ whole genome shotgun (WGS) entry which is preliminary data.</text>
</comment>
<dbReference type="Gene3D" id="2.170.130.10">
    <property type="entry name" value="TonB-dependent receptor, plug domain"/>
    <property type="match status" value="1"/>
</dbReference>
<dbReference type="EMBL" id="JAANYN010000002">
    <property type="protein sequence ID" value="NHE56463.1"/>
    <property type="molecule type" value="Genomic_DNA"/>
</dbReference>
<gene>
    <name evidence="12" type="ORF">G9Q97_06510</name>
</gene>
<evidence type="ECO:0000256" key="9">
    <source>
        <dbReference type="SAM" id="SignalP"/>
    </source>
</evidence>
<dbReference type="InterPro" id="IPR036942">
    <property type="entry name" value="Beta-barrel_TonB_sf"/>
</dbReference>
<keyword evidence="13" id="KW-1185">Reference proteome</keyword>
<feature type="chain" id="PRO_5045145794" evidence="9">
    <location>
        <begin position="31"/>
        <end position="814"/>
    </location>
</feature>
<dbReference type="PANTHER" id="PTHR30069">
    <property type="entry name" value="TONB-DEPENDENT OUTER MEMBRANE RECEPTOR"/>
    <property type="match status" value="1"/>
</dbReference>
<evidence type="ECO:0000259" key="11">
    <source>
        <dbReference type="Pfam" id="PF07715"/>
    </source>
</evidence>
<evidence type="ECO:0000256" key="8">
    <source>
        <dbReference type="RuleBase" id="RU003357"/>
    </source>
</evidence>
<protein>
    <submittedName>
        <fullName evidence="12">TonB-dependent receptor</fullName>
    </submittedName>
</protein>
<keyword evidence="4" id="KW-0812">Transmembrane</keyword>
<comment type="similarity">
    <text evidence="8">Belongs to the TonB-dependent receptor family.</text>
</comment>
<evidence type="ECO:0000256" key="2">
    <source>
        <dbReference type="ARBA" id="ARBA00022448"/>
    </source>
</evidence>
<dbReference type="Pfam" id="PF00593">
    <property type="entry name" value="TonB_dep_Rec_b-barrel"/>
    <property type="match status" value="1"/>
</dbReference>
<reference evidence="12 13" key="1">
    <citation type="submission" date="2020-03" db="EMBL/GenBank/DDBJ databases">
        <title>Cyclobacterium plantarum sp. nov., a marine bacterium isolated from a coastal-marine wetland.</title>
        <authorList>
            <person name="Sanchez-Porro C."/>
            <person name="Ventosa A."/>
            <person name="Amoozegar M."/>
        </authorList>
    </citation>
    <scope>NUCLEOTIDE SEQUENCE [LARGE SCALE GENOMIC DNA]</scope>
    <source>
        <strain evidence="12 13">GBPx2</strain>
    </source>
</reference>
<dbReference type="InterPro" id="IPR008969">
    <property type="entry name" value="CarboxyPept-like_regulatory"/>
</dbReference>
<dbReference type="Gene3D" id="2.40.170.20">
    <property type="entry name" value="TonB-dependent receptor, beta-barrel domain"/>
    <property type="match status" value="1"/>
</dbReference>
<evidence type="ECO:0000256" key="7">
    <source>
        <dbReference type="ARBA" id="ARBA00023237"/>
    </source>
</evidence>
<dbReference type="PANTHER" id="PTHR30069:SF40">
    <property type="entry name" value="TONB-DEPENDENT RECEPTOR NMB0964-RELATED"/>
    <property type="match status" value="1"/>
</dbReference>
<evidence type="ECO:0000313" key="12">
    <source>
        <dbReference type="EMBL" id="NHE56463.1"/>
    </source>
</evidence>
<evidence type="ECO:0000256" key="5">
    <source>
        <dbReference type="ARBA" id="ARBA00023077"/>
    </source>
</evidence>
<evidence type="ECO:0000256" key="1">
    <source>
        <dbReference type="ARBA" id="ARBA00004571"/>
    </source>
</evidence>
<dbReference type="InterPro" id="IPR039426">
    <property type="entry name" value="TonB-dep_rcpt-like"/>
</dbReference>
<keyword evidence="2" id="KW-0813">Transport</keyword>
<evidence type="ECO:0000256" key="3">
    <source>
        <dbReference type="ARBA" id="ARBA00022452"/>
    </source>
</evidence>
<dbReference type="InterPro" id="IPR000531">
    <property type="entry name" value="Beta-barrel_TonB"/>
</dbReference>
<dbReference type="InterPro" id="IPR012910">
    <property type="entry name" value="Plug_dom"/>
</dbReference>
<keyword evidence="9" id="KW-0732">Signal</keyword>
<organism evidence="12 13">
    <name type="scientific">Cyclobacterium plantarum</name>
    <dbReference type="NCBI Taxonomy" id="2716263"/>
    <lineage>
        <taxon>Bacteria</taxon>
        <taxon>Pseudomonadati</taxon>
        <taxon>Bacteroidota</taxon>
        <taxon>Cytophagia</taxon>
        <taxon>Cytophagales</taxon>
        <taxon>Cyclobacteriaceae</taxon>
        <taxon>Cyclobacterium</taxon>
    </lineage>
</organism>
<feature type="domain" description="TonB-dependent receptor-like beta-barrel" evidence="10">
    <location>
        <begin position="315"/>
        <end position="783"/>
    </location>
</feature>
<accession>A0ABX0H7U6</accession>
<evidence type="ECO:0000256" key="4">
    <source>
        <dbReference type="ARBA" id="ARBA00022692"/>
    </source>
</evidence>
<name>A0ABX0H7U6_9BACT</name>
<evidence type="ECO:0000313" key="13">
    <source>
        <dbReference type="Proteomes" id="UP000649799"/>
    </source>
</evidence>
<dbReference type="RefSeq" id="WP_166144319.1">
    <property type="nucleotide sequence ID" value="NZ_JAANYN010000002.1"/>
</dbReference>
<dbReference type="Proteomes" id="UP000649799">
    <property type="component" value="Unassembled WGS sequence"/>
</dbReference>
<keyword evidence="3" id="KW-1134">Transmembrane beta strand</keyword>
<proteinExistence type="inferred from homology"/>
<feature type="domain" description="TonB-dependent receptor plug" evidence="11">
    <location>
        <begin position="134"/>
        <end position="234"/>
    </location>
</feature>
<dbReference type="InterPro" id="IPR037066">
    <property type="entry name" value="Plug_dom_sf"/>
</dbReference>
<keyword evidence="7" id="KW-0998">Cell outer membrane</keyword>
<keyword evidence="6 8" id="KW-0472">Membrane</keyword>
<keyword evidence="12" id="KW-0675">Receptor</keyword>
<sequence>MKIKFHTLDSYMLKVCLSSCFLLISYFSVAQSNDCQYKVEGTMYNLSNQQPLPYGNVHIAGTQKGAVADEFGHFEITDICMEEFDLIFSFVGYKEVIHHHDIYHELPKIYLAPTDVNLESIVVEGEQIIGDLQSGTVSSISVKDLQQNQSGSLGDLASNISGVTVIKTGQNVVKPVIHGLSSNRILIINNGVRHEFQNWGAEHAPEIDPSLISNLQVIKGAATVRYGPDALGGVLLIDNPPLELMQPLRGAMAVMGKSNGNSAEGSMELQKGFERTAVMAQVSWLQQGDLSTPNYQLTNTGKKEKSLALGARYHFANVDLNFYYSHFDQELGILRASVTGNLDDLINAIESEVPPDTQRFSYQINNPKQTVKHDLFKLKGRWNGQNQLLEMQYAFQINQRQEFDVRRGTNNSRPAIDLELFSHTLDIDWKHPQIGNWTGSLGVQTLYQDNNNIPGTNTVPFVPNYNNSRIGVYMIENRQLSQKDWIELGIRYDYQFSSVIGREPDNDIYNNDINYQNASVTFGYRSEITPDQTFRTNIGTAWRPPNISELYFFGRHQSTIEYGLLRFELDENNNIITNNILTEKEKPAPSEMGLKWVSSYQWRSPVWDAELTGYVNYVANYIYSRPGGITTTVRGAFPFFLFEQLDALFAGADFSAHVNHNKNWYSEIRANYLWARDVGNGDYLIGIPPTNISYGINFKKRKWGPLSSIESGIMLNYFFEQGRAPRVISVRDLLDAKLNEENLFAEDGSNFDFLPPPDDYLLASLVWSADYKPLSFLFKVENLLNSSYRTYTDRLRYFADDLGINFSLSVKYKF</sequence>
<dbReference type="SUPFAM" id="SSF56935">
    <property type="entry name" value="Porins"/>
    <property type="match status" value="1"/>
</dbReference>
<dbReference type="SUPFAM" id="SSF49464">
    <property type="entry name" value="Carboxypeptidase regulatory domain-like"/>
    <property type="match status" value="1"/>
</dbReference>